<dbReference type="InterPro" id="IPR000792">
    <property type="entry name" value="Tscrpt_reg_LuxR_C"/>
</dbReference>
<evidence type="ECO:0000259" key="4">
    <source>
        <dbReference type="PROSITE" id="PS50043"/>
    </source>
</evidence>
<accession>A0A250FV58</accession>
<organism evidence="5 6">
    <name type="scientific">Capnocytophaga stomatis</name>
    <dbReference type="NCBI Taxonomy" id="1848904"/>
    <lineage>
        <taxon>Bacteria</taxon>
        <taxon>Pseudomonadati</taxon>
        <taxon>Bacteroidota</taxon>
        <taxon>Flavobacteriia</taxon>
        <taxon>Flavobacteriales</taxon>
        <taxon>Flavobacteriaceae</taxon>
        <taxon>Capnocytophaga</taxon>
    </lineage>
</organism>
<dbReference type="OrthoDB" id="1727128at2"/>
<dbReference type="Proteomes" id="UP000217348">
    <property type="component" value="Chromosome"/>
</dbReference>
<dbReference type="RefSeq" id="WP_095895357.1">
    <property type="nucleotide sequence ID" value="NZ_CP022387.1"/>
</dbReference>
<evidence type="ECO:0000256" key="1">
    <source>
        <dbReference type="ARBA" id="ARBA00023015"/>
    </source>
</evidence>
<sequence>MKSIKKEDIELFKKVKIAFSSFLDRIPAEHDKCCYTMCYTIRLQNKRPIHSFLIHHKITPILIDDKGHIHKVLCVLSLSGKREHNKISIYNENDAWEFDSNKLFWKKKQKITLSDREKEVIYLSAQGYNVKEVAKLLFIAPNTVKFHRKNIFEKTGTNNITEILNYLIDNRVF</sequence>
<dbReference type="SMART" id="SM00421">
    <property type="entry name" value="HTH_LUXR"/>
    <property type="match status" value="1"/>
</dbReference>
<dbReference type="Gene3D" id="3.30.450.20">
    <property type="entry name" value="PAS domain"/>
    <property type="match status" value="1"/>
</dbReference>
<proteinExistence type="predicted"/>
<protein>
    <recommendedName>
        <fullName evidence="4">HTH luxR-type domain-containing protein</fullName>
    </recommendedName>
</protein>
<evidence type="ECO:0000256" key="3">
    <source>
        <dbReference type="ARBA" id="ARBA00023163"/>
    </source>
</evidence>
<evidence type="ECO:0000313" key="6">
    <source>
        <dbReference type="Proteomes" id="UP000217348"/>
    </source>
</evidence>
<keyword evidence="2" id="KW-0238">DNA-binding</keyword>
<keyword evidence="3" id="KW-0804">Transcription</keyword>
<dbReference type="PANTHER" id="PTHR44688:SF16">
    <property type="entry name" value="DNA-BINDING TRANSCRIPTIONAL ACTIVATOR DEVR_DOSR"/>
    <property type="match status" value="1"/>
</dbReference>
<dbReference type="InterPro" id="IPR016032">
    <property type="entry name" value="Sig_transdc_resp-reg_C-effctor"/>
</dbReference>
<dbReference type="AlphaFoldDB" id="A0A250FV58"/>
<feature type="domain" description="HTH luxR-type" evidence="4">
    <location>
        <begin position="106"/>
        <end position="171"/>
    </location>
</feature>
<dbReference type="PROSITE" id="PS00622">
    <property type="entry name" value="HTH_LUXR_1"/>
    <property type="match status" value="1"/>
</dbReference>
<name>A0A250FV58_9FLAO</name>
<dbReference type="CDD" id="cd06170">
    <property type="entry name" value="LuxR_C_like"/>
    <property type="match status" value="1"/>
</dbReference>
<dbReference type="EMBL" id="CP022387">
    <property type="protein sequence ID" value="ATA89042.1"/>
    <property type="molecule type" value="Genomic_DNA"/>
</dbReference>
<dbReference type="InterPro" id="IPR036388">
    <property type="entry name" value="WH-like_DNA-bd_sf"/>
</dbReference>
<reference evidence="6" key="1">
    <citation type="submission" date="2017-06" db="EMBL/GenBank/DDBJ databases">
        <title>Capnocytophaga spp. assemblies.</title>
        <authorList>
            <person name="Gulvik C.A."/>
        </authorList>
    </citation>
    <scope>NUCLEOTIDE SEQUENCE [LARGE SCALE GENOMIC DNA]</scope>
    <source>
        <strain evidence="6">H2177</strain>
    </source>
</reference>
<dbReference type="PANTHER" id="PTHR44688">
    <property type="entry name" value="DNA-BINDING TRANSCRIPTIONAL ACTIVATOR DEVR_DOSR"/>
    <property type="match status" value="1"/>
</dbReference>
<dbReference type="GO" id="GO:0006355">
    <property type="term" value="P:regulation of DNA-templated transcription"/>
    <property type="evidence" value="ECO:0007669"/>
    <property type="project" value="InterPro"/>
</dbReference>
<dbReference type="Gene3D" id="1.10.10.10">
    <property type="entry name" value="Winged helix-like DNA-binding domain superfamily/Winged helix DNA-binding domain"/>
    <property type="match status" value="1"/>
</dbReference>
<dbReference type="PRINTS" id="PR00038">
    <property type="entry name" value="HTHLUXR"/>
</dbReference>
<evidence type="ECO:0000313" key="5">
    <source>
        <dbReference type="EMBL" id="ATA89042.1"/>
    </source>
</evidence>
<gene>
    <name evidence="5" type="ORF">CGC58_04520</name>
</gene>
<evidence type="ECO:0000256" key="2">
    <source>
        <dbReference type="ARBA" id="ARBA00023125"/>
    </source>
</evidence>
<dbReference type="SUPFAM" id="SSF46894">
    <property type="entry name" value="C-terminal effector domain of the bipartite response regulators"/>
    <property type="match status" value="1"/>
</dbReference>
<keyword evidence="1" id="KW-0805">Transcription regulation</keyword>
<dbReference type="KEGG" id="csto:CGC58_04520"/>
<dbReference type="GO" id="GO:0003677">
    <property type="term" value="F:DNA binding"/>
    <property type="evidence" value="ECO:0007669"/>
    <property type="project" value="UniProtKB-KW"/>
</dbReference>
<dbReference type="Pfam" id="PF00196">
    <property type="entry name" value="GerE"/>
    <property type="match status" value="1"/>
</dbReference>
<dbReference type="PROSITE" id="PS50043">
    <property type="entry name" value="HTH_LUXR_2"/>
    <property type="match status" value="1"/>
</dbReference>